<accession>A0A2H3CSF6</accession>
<dbReference type="AlphaFoldDB" id="A0A2H3CSF6"/>
<keyword evidence="3" id="KW-1185">Reference proteome</keyword>
<evidence type="ECO:0000313" key="2">
    <source>
        <dbReference type="EMBL" id="PBK81358.1"/>
    </source>
</evidence>
<sequence length="181" mass="20344">MDNGNEGAQENERNWHSKWLRDEMGVDDEVEHSLNDMASIDDVPNPAPSAIPQKHGLPPLGEIISHCHTKHQKKRAEKVIMQGHENRHAHSLHNLAAKSTLVLNKIKLASLPAAYDSYAVKLQPKDGDEKHKFHIDELKNGYGFQYIAWDSLTPKPITDEEEMIFAVLAGQLHNSSYIAEA</sequence>
<feature type="compositionally biased region" description="Basic and acidic residues" evidence="1">
    <location>
        <begin position="10"/>
        <end position="20"/>
    </location>
</feature>
<protein>
    <submittedName>
        <fullName evidence="2">Uncharacterized protein</fullName>
    </submittedName>
</protein>
<gene>
    <name evidence="2" type="ORF">ARMGADRAFT_1091394</name>
</gene>
<name>A0A2H3CSF6_ARMGA</name>
<dbReference type="Proteomes" id="UP000217790">
    <property type="component" value="Unassembled WGS sequence"/>
</dbReference>
<organism evidence="2 3">
    <name type="scientific">Armillaria gallica</name>
    <name type="common">Bulbous honey fungus</name>
    <name type="synonym">Armillaria bulbosa</name>
    <dbReference type="NCBI Taxonomy" id="47427"/>
    <lineage>
        <taxon>Eukaryota</taxon>
        <taxon>Fungi</taxon>
        <taxon>Dikarya</taxon>
        <taxon>Basidiomycota</taxon>
        <taxon>Agaricomycotina</taxon>
        <taxon>Agaricomycetes</taxon>
        <taxon>Agaricomycetidae</taxon>
        <taxon>Agaricales</taxon>
        <taxon>Marasmiineae</taxon>
        <taxon>Physalacriaceae</taxon>
        <taxon>Armillaria</taxon>
    </lineage>
</organism>
<evidence type="ECO:0000256" key="1">
    <source>
        <dbReference type="SAM" id="MobiDB-lite"/>
    </source>
</evidence>
<proteinExistence type="predicted"/>
<dbReference type="OrthoDB" id="3066019at2759"/>
<dbReference type="EMBL" id="KZ293731">
    <property type="protein sequence ID" value="PBK81358.1"/>
    <property type="molecule type" value="Genomic_DNA"/>
</dbReference>
<feature type="region of interest" description="Disordered" evidence="1">
    <location>
        <begin position="1"/>
        <end position="20"/>
    </location>
</feature>
<evidence type="ECO:0000313" key="3">
    <source>
        <dbReference type="Proteomes" id="UP000217790"/>
    </source>
</evidence>
<dbReference type="InParanoid" id="A0A2H3CSF6"/>
<reference evidence="3" key="1">
    <citation type="journal article" date="2017" name="Nat. Ecol. Evol.">
        <title>Genome expansion and lineage-specific genetic innovations in the forest pathogenic fungi Armillaria.</title>
        <authorList>
            <person name="Sipos G."/>
            <person name="Prasanna A.N."/>
            <person name="Walter M.C."/>
            <person name="O'Connor E."/>
            <person name="Balint B."/>
            <person name="Krizsan K."/>
            <person name="Kiss B."/>
            <person name="Hess J."/>
            <person name="Varga T."/>
            <person name="Slot J."/>
            <person name="Riley R."/>
            <person name="Boka B."/>
            <person name="Rigling D."/>
            <person name="Barry K."/>
            <person name="Lee J."/>
            <person name="Mihaltcheva S."/>
            <person name="LaButti K."/>
            <person name="Lipzen A."/>
            <person name="Waldron R."/>
            <person name="Moloney N.M."/>
            <person name="Sperisen C."/>
            <person name="Kredics L."/>
            <person name="Vagvoelgyi C."/>
            <person name="Patrignani A."/>
            <person name="Fitzpatrick D."/>
            <person name="Nagy I."/>
            <person name="Doyle S."/>
            <person name="Anderson J.B."/>
            <person name="Grigoriev I.V."/>
            <person name="Gueldener U."/>
            <person name="Muensterkoetter M."/>
            <person name="Nagy L.G."/>
        </authorList>
    </citation>
    <scope>NUCLEOTIDE SEQUENCE [LARGE SCALE GENOMIC DNA]</scope>
    <source>
        <strain evidence="3">Ar21-2</strain>
    </source>
</reference>